<dbReference type="InterPro" id="IPR013094">
    <property type="entry name" value="AB_hydrolase_3"/>
</dbReference>
<sequence>MTSIVGFGYPKNGSEDEKASYNQEIVDLIEKTTLKYNTQGPRVPNWTLGMEIVIDKFGHDLHILGEKTQLVNESNFDAKEVEKAYKIIRDIEVDISNRDGDYRKRYWNVSDDALLISPTPVFDKLISEDIELKNNSNPRQLFAEVVASKKIIGSAIKSGMSYEQALNIEPLSENETVILFFHGGGFYLESPGTNRGAALEISEETGYRVMLPDYRYAPVNPFPASIYDGYLFYKFLTIQGFKPKNIIIMGDSAGGNWCLCNMQILKESGQEQPKAAVLLSPWCDLSFSTDSWKRNVGIDFIPVPDFNSVLCDARIYTAPGKPFDESVKEMLRHPLVSPIHGNYNGCAPMYIQSGEVELLVDDIDKLAEKIGAKEVYIKGSEHPGIDTKDRNIYEKYAGMVHIFFHFEESEEKKAAIKGIGNYLRNLDSN</sequence>
<proteinExistence type="predicted"/>
<evidence type="ECO:0000313" key="4">
    <source>
        <dbReference type="Proteomes" id="UP000245383"/>
    </source>
</evidence>
<dbReference type="STRING" id="133385.A0A2T9YQJ9"/>
<evidence type="ECO:0000313" key="3">
    <source>
        <dbReference type="EMBL" id="PVU94586.1"/>
    </source>
</evidence>
<comment type="caution">
    <text evidence="3">The sequence shown here is derived from an EMBL/GenBank/DDBJ whole genome shotgun (WGS) entry which is preliminary data.</text>
</comment>
<dbReference type="PANTHER" id="PTHR48081">
    <property type="entry name" value="AB HYDROLASE SUPERFAMILY PROTEIN C4A8.06C"/>
    <property type="match status" value="1"/>
</dbReference>
<dbReference type="InterPro" id="IPR029058">
    <property type="entry name" value="AB_hydrolase_fold"/>
</dbReference>
<dbReference type="GO" id="GO:0016787">
    <property type="term" value="F:hydrolase activity"/>
    <property type="evidence" value="ECO:0007669"/>
    <property type="project" value="UniProtKB-KW"/>
</dbReference>
<reference evidence="3 4" key="1">
    <citation type="journal article" date="2018" name="MBio">
        <title>Comparative Genomics Reveals the Core Gene Toolbox for the Fungus-Insect Symbiosis.</title>
        <authorList>
            <person name="Wang Y."/>
            <person name="Stata M."/>
            <person name="Wang W."/>
            <person name="Stajich J.E."/>
            <person name="White M.M."/>
            <person name="Moncalvo J.M."/>
        </authorList>
    </citation>
    <scope>NUCLEOTIDE SEQUENCE [LARGE SCALE GENOMIC DNA]</scope>
    <source>
        <strain evidence="3 4">SWE-8-4</strain>
    </source>
</reference>
<dbReference type="AlphaFoldDB" id="A0A2T9YQJ9"/>
<evidence type="ECO:0000256" key="1">
    <source>
        <dbReference type="ARBA" id="ARBA00022801"/>
    </source>
</evidence>
<dbReference type="Gene3D" id="3.40.50.1820">
    <property type="entry name" value="alpha/beta hydrolase"/>
    <property type="match status" value="1"/>
</dbReference>
<name>A0A2T9YQJ9_9FUNG</name>
<dbReference type="Pfam" id="PF07859">
    <property type="entry name" value="Abhydrolase_3"/>
    <property type="match status" value="1"/>
</dbReference>
<dbReference type="EMBL" id="MBFR01000083">
    <property type="protein sequence ID" value="PVU94586.1"/>
    <property type="molecule type" value="Genomic_DNA"/>
</dbReference>
<accession>A0A2T9YQJ9</accession>
<dbReference type="InterPro" id="IPR050300">
    <property type="entry name" value="GDXG_lipolytic_enzyme"/>
</dbReference>
<evidence type="ECO:0000259" key="2">
    <source>
        <dbReference type="Pfam" id="PF07859"/>
    </source>
</evidence>
<dbReference type="OrthoDB" id="408631at2759"/>
<keyword evidence="4" id="KW-1185">Reference proteome</keyword>
<organism evidence="3 4">
    <name type="scientific">Smittium simulii</name>
    <dbReference type="NCBI Taxonomy" id="133385"/>
    <lineage>
        <taxon>Eukaryota</taxon>
        <taxon>Fungi</taxon>
        <taxon>Fungi incertae sedis</taxon>
        <taxon>Zoopagomycota</taxon>
        <taxon>Kickxellomycotina</taxon>
        <taxon>Harpellomycetes</taxon>
        <taxon>Harpellales</taxon>
        <taxon>Legeriomycetaceae</taxon>
        <taxon>Smittium</taxon>
    </lineage>
</organism>
<protein>
    <recommendedName>
        <fullName evidence="2">Alpha/beta hydrolase fold-3 domain-containing protein</fullName>
    </recommendedName>
</protein>
<keyword evidence="1" id="KW-0378">Hydrolase</keyword>
<dbReference type="SUPFAM" id="SSF53474">
    <property type="entry name" value="alpha/beta-Hydrolases"/>
    <property type="match status" value="1"/>
</dbReference>
<dbReference type="PANTHER" id="PTHR48081:SF8">
    <property type="entry name" value="ALPHA_BETA HYDROLASE FOLD-3 DOMAIN-CONTAINING PROTEIN-RELATED"/>
    <property type="match status" value="1"/>
</dbReference>
<feature type="domain" description="Alpha/beta hydrolase fold-3" evidence="2">
    <location>
        <begin position="178"/>
        <end position="384"/>
    </location>
</feature>
<dbReference type="Proteomes" id="UP000245383">
    <property type="component" value="Unassembled WGS sequence"/>
</dbReference>
<gene>
    <name evidence="3" type="ORF">BB561_002433</name>
</gene>